<keyword evidence="2" id="KW-1185">Reference proteome</keyword>
<proteinExistence type="predicted"/>
<protein>
    <submittedName>
        <fullName evidence="1">Uncharacterized protein</fullName>
    </submittedName>
</protein>
<accession>A0ABT3IJL1</accession>
<dbReference type="RefSeq" id="WP_264729679.1">
    <property type="nucleotide sequence ID" value="NZ_JAPDNR010000001.1"/>
</dbReference>
<comment type="caution">
    <text evidence="1">The sequence shown here is derived from an EMBL/GenBank/DDBJ whole genome shotgun (WGS) entry which is preliminary data.</text>
</comment>
<evidence type="ECO:0000313" key="2">
    <source>
        <dbReference type="Proteomes" id="UP001207742"/>
    </source>
</evidence>
<dbReference type="EMBL" id="JAPDNS010000001">
    <property type="protein sequence ID" value="MCW3484160.1"/>
    <property type="molecule type" value="Genomic_DNA"/>
</dbReference>
<reference evidence="1 2" key="1">
    <citation type="submission" date="2022-10" db="EMBL/GenBank/DDBJ databases">
        <title>Chitinophaga nivalis PC15 sp. nov., isolated from Pyeongchang county, South Korea.</title>
        <authorList>
            <person name="Trinh H.N."/>
        </authorList>
    </citation>
    <scope>NUCLEOTIDE SEQUENCE [LARGE SCALE GENOMIC DNA]</scope>
    <source>
        <strain evidence="1 2">PC14</strain>
    </source>
</reference>
<gene>
    <name evidence="1" type="ORF">OL497_09670</name>
</gene>
<organism evidence="1 2">
    <name type="scientific">Chitinophaga nivalis</name>
    <dbReference type="NCBI Taxonomy" id="2991709"/>
    <lineage>
        <taxon>Bacteria</taxon>
        <taxon>Pseudomonadati</taxon>
        <taxon>Bacteroidota</taxon>
        <taxon>Chitinophagia</taxon>
        <taxon>Chitinophagales</taxon>
        <taxon>Chitinophagaceae</taxon>
        <taxon>Chitinophaga</taxon>
    </lineage>
</organism>
<dbReference type="Proteomes" id="UP001207742">
    <property type="component" value="Unassembled WGS sequence"/>
</dbReference>
<sequence>MLYRRSGNEKVLGLPRYLLFNESGTLLLDNADRPSSGEKLFKQIKNKLAAVSINH</sequence>
<name>A0ABT3IJL1_9BACT</name>
<evidence type="ECO:0000313" key="1">
    <source>
        <dbReference type="EMBL" id="MCW3484160.1"/>
    </source>
</evidence>